<dbReference type="PRINTS" id="PR00348">
    <property type="entry name" value="UBIQUITIN"/>
</dbReference>
<dbReference type="AlphaFoldDB" id="A0AAP0HM25"/>
<dbReference type="PANTHER" id="PTHR10666">
    <property type="entry name" value="UBIQUITIN"/>
    <property type="match status" value="1"/>
</dbReference>
<dbReference type="EMBL" id="JBBNAG010000012">
    <property type="protein sequence ID" value="KAK9089637.1"/>
    <property type="molecule type" value="Genomic_DNA"/>
</dbReference>
<sequence>MQIFIQKDIENTNPITLQVERSDTIDIVKDKIQDMEGFPPNEQYYLIFEDDKILEDGTRTLGSLSIKDGDALHLYLYDNNNGITSSTVAD</sequence>
<evidence type="ECO:0000313" key="4">
    <source>
        <dbReference type="Proteomes" id="UP001419268"/>
    </source>
</evidence>
<evidence type="ECO:0000313" key="3">
    <source>
        <dbReference type="EMBL" id="KAK9089637.1"/>
    </source>
</evidence>
<dbReference type="Proteomes" id="UP001419268">
    <property type="component" value="Unassembled WGS sequence"/>
</dbReference>
<keyword evidence="4" id="KW-1185">Reference proteome</keyword>
<dbReference type="InterPro" id="IPR019956">
    <property type="entry name" value="Ubiquitin_dom"/>
</dbReference>
<dbReference type="GO" id="GO:0003729">
    <property type="term" value="F:mRNA binding"/>
    <property type="evidence" value="ECO:0007669"/>
    <property type="project" value="UniProtKB-ARBA"/>
</dbReference>
<organism evidence="3 4">
    <name type="scientific">Stephania cephalantha</name>
    <dbReference type="NCBI Taxonomy" id="152367"/>
    <lineage>
        <taxon>Eukaryota</taxon>
        <taxon>Viridiplantae</taxon>
        <taxon>Streptophyta</taxon>
        <taxon>Embryophyta</taxon>
        <taxon>Tracheophyta</taxon>
        <taxon>Spermatophyta</taxon>
        <taxon>Magnoliopsida</taxon>
        <taxon>Ranunculales</taxon>
        <taxon>Menispermaceae</taxon>
        <taxon>Menispermoideae</taxon>
        <taxon>Cissampelideae</taxon>
        <taxon>Stephania</taxon>
    </lineage>
</organism>
<gene>
    <name evidence="3" type="ORF">Scep_028719</name>
</gene>
<dbReference type="Pfam" id="PF00240">
    <property type="entry name" value="ubiquitin"/>
    <property type="match status" value="1"/>
</dbReference>
<dbReference type="Gene3D" id="3.10.20.90">
    <property type="entry name" value="Phosphatidylinositol 3-kinase Catalytic Subunit, Chain A, domain 1"/>
    <property type="match status" value="1"/>
</dbReference>
<evidence type="ECO:0000256" key="1">
    <source>
        <dbReference type="ARBA" id="ARBA00022499"/>
    </source>
</evidence>
<dbReference type="SMART" id="SM00213">
    <property type="entry name" value="UBQ"/>
    <property type="match status" value="1"/>
</dbReference>
<accession>A0AAP0HM25</accession>
<dbReference type="PROSITE" id="PS50053">
    <property type="entry name" value="UBIQUITIN_2"/>
    <property type="match status" value="1"/>
</dbReference>
<dbReference type="InterPro" id="IPR050158">
    <property type="entry name" value="Ubiquitin_ubiquitin-like"/>
</dbReference>
<name>A0AAP0HM25_9MAGN</name>
<reference evidence="3 4" key="1">
    <citation type="submission" date="2024-01" db="EMBL/GenBank/DDBJ databases">
        <title>Genome assemblies of Stephania.</title>
        <authorList>
            <person name="Yang L."/>
        </authorList>
    </citation>
    <scope>NUCLEOTIDE SEQUENCE [LARGE SCALE GENOMIC DNA]</scope>
    <source>
        <strain evidence="3">JXDWG</strain>
        <tissue evidence="3">Leaf</tissue>
    </source>
</reference>
<dbReference type="InterPro" id="IPR029071">
    <property type="entry name" value="Ubiquitin-like_domsf"/>
</dbReference>
<proteinExistence type="predicted"/>
<dbReference type="InterPro" id="IPR000626">
    <property type="entry name" value="Ubiquitin-like_dom"/>
</dbReference>
<evidence type="ECO:0000259" key="2">
    <source>
        <dbReference type="PROSITE" id="PS50053"/>
    </source>
</evidence>
<comment type="caution">
    <text evidence="3">The sequence shown here is derived from an EMBL/GenBank/DDBJ whole genome shotgun (WGS) entry which is preliminary data.</text>
</comment>
<dbReference type="SUPFAM" id="SSF54236">
    <property type="entry name" value="Ubiquitin-like"/>
    <property type="match status" value="1"/>
</dbReference>
<feature type="domain" description="Ubiquitin-like" evidence="2">
    <location>
        <begin position="1"/>
        <end position="81"/>
    </location>
</feature>
<keyword evidence="1" id="KW-1017">Isopeptide bond</keyword>
<protein>
    <recommendedName>
        <fullName evidence="2">Ubiquitin-like domain-containing protein</fullName>
    </recommendedName>
</protein>